<dbReference type="EMBL" id="ML178816">
    <property type="protein sequence ID" value="TFL05483.1"/>
    <property type="molecule type" value="Genomic_DNA"/>
</dbReference>
<evidence type="ECO:0000313" key="1">
    <source>
        <dbReference type="EMBL" id="TFL05483.1"/>
    </source>
</evidence>
<protein>
    <submittedName>
        <fullName evidence="1">Uncharacterized protein</fullName>
    </submittedName>
</protein>
<dbReference type="Proteomes" id="UP000305067">
    <property type="component" value="Unassembled WGS sequence"/>
</dbReference>
<dbReference type="AlphaFoldDB" id="A0A5C3QU04"/>
<name>A0A5C3QU04_9AGAR</name>
<reference evidence="1 2" key="1">
    <citation type="journal article" date="2019" name="Nat. Ecol. Evol.">
        <title>Megaphylogeny resolves global patterns of mushroom evolution.</title>
        <authorList>
            <person name="Varga T."/>
            <person name="Krizsan K."/>
            <person name="Foldi C."/>
            <person name="Dima B."/>
            <person name="Sanchez-Garcia M."/>
            <person name="Sanchez-Ramirez S."/>
            <person name="Szollosi G.J."/>
            <person name="Szarkandi J.G."/>
            <person name="Papp V."/>
            <person name="Albert L."/>
            <person name="Andreopoulos W."/>
            <person name="Angelini C."/>
            <person name="Antonin V."/>
            <person name="Barry K.W."/>
            <person name="Bougher N.L."/>
            <person name="Buchanan P."/>
            <person name="Buyck B."/>
            <person name="Bense V."/>
            <person name="Catcheside P."/>
            <person name="Chovatia M."/>
            <person name="Cooper J."/>
            <person name="Damon W."/>
            <person name="Desjardin D."/>
            <person name="Finy P."/>
            <person name="Geml J."/>
            <person name="Haridas S."/>
            <person name="Hughes K."/>
            <person name="Justo A."/>
            <person name="Karasinski D."/>
            <person name="Kautmanova I."/>
            <person name="Kiss B."/>
            <person name="Kocsube S."/>
            <person name="Kotiranta H."/>
            <person name="LaButti K.M."/>
            <person name="Lechner B.E."/>
            <person name="Liimatainen K."/>
            <person name="Lipzen A."/>
            <person name="Lukacs Z."/>
            <person name="Mihaltcheva S."/>
            <person name="Morgado L.N."/>
            <person name="Niskanen T."/>
            <person name="Noordeloos M.E."/>
            <person name="Ohm R.A."/>
            <person name="Ortiz-Santana B."/>
            <person name="Ovrebo C."/>
            <person name="Racz N."/>
            <person name="Riley R."/>
            <person name="Savchenko A."/>
            <person name="Shiryaev A."/>
            <person name="Soop K."/>
            <person name="Spirin V."/>
            <person name="Szebenyi C."/>
            <person name="Tomsovsky M."/>
            <person name="Tulloss R.E."/>
            <person name="Uehling J."/>
            <person name="Grigoriev I.V."/>
            <person name="Vagvolgyi C."/>
            <person name="Papp T."/>
            <person name="Martin F.M."/>
            <person name="Miettinen O."/>
            <person name="Hibbett D.S."/>
            <person name="Nagy L.G."/>
        </authorList>
    </citation>
    <scope>NUCLEOTIDE SEQUENCE [LARGE SCALE GENOMIC DNA]</scope>
    <source>
        <strain evidence="1 2">CBS 309.79</strain>
    </source>
</reference>
<proteinExistence type="predicted"/>
<gene>
    <name evidence="1" type="ORF">BDV98DRAFT_589117</name>
</gene>
<organism evidence="1 2">
    <name type="scientific">Pterulicium gracile</name>
    <dbReference type="NCBI Taxonomy" id="1884261"/>
    <lineage>
        <taxon>Eukaryota</taxon>
        <taxon>Fungi</taxon>
        <taxon>Dikarya</taxon>
        <taxon>Basidiomycota</taxon>
        <taxon>Agaricomycotina</taxon>
        <taxon>Agaricomycetes</taxon>
        <taxon>Agaricomycetidae</taxon>
        <taxon>Agaricales</taxon>
        <taxon>Pleurotineae</taxon>
        <taxon>Pterulaceae</taxon>
        <taxon>Pterulicium</taxon>
    </lineage>
</organism>
<keyword evidence="2" id="KW-1185">Reference proteome</keyword>
<sequence length="146" mass="16112">MEGKSLYALVDEDPEIITTGVTLASLRCLRFYLGSSGAPSLDRQEVSTVNPEDLSVDQFLQSSSGAFITSFSVIDAECYKYDLPEGVEAIDYEALFTPVLISILQRLPTLQHLFIHSTHPQGYFAFDSLLRRLIIPPNHGGIIYGA</sequence>
<accession>A0A5C3QU04</accession>
<evidence type="ECO:0000313" key="2">
    <source>
        <dbReference type="Proteomes" id="UP000305067"/>
    </source>
</evidence>